<reference evidence="4 5" key="1">
    <citation type="submission" date="2019-08" db="EMBL/GenBank/DDBJ databases">
        <title>Draft genome sequences of two oriental melons (Cucumis melo L. var makuwa).</title>
        <authorList>
            <person name="Kwon S.-Y."/>
        </authorList>
    </citation>
    <scope>NUCLEOTIDE SEQUENCE [LARGE SCALE GENOMIC DNA]</scope>
    <source>
        <strain evidence="5">cv. Chang Bougi</strain>
        <strain evidence="4">cv. SW 3</strain>
        <tissue evidence="2">Leaf</tissue>
    </source>
</reference>
<name>A0A5A7V368_CUCMM</name>
<dbReference type="EMBL" id="SSTD01009380">
    <property type="protein sequence ID" value="TYK14265.1"/>
    <property type="molecule type" value="Genomic_DNA"/>
</dbReference>
<evidence type="ECO:0000256" key="1">
    <source>
        <dbReference type="SAM" id="MobiDB-lite"/>
    </source>
</evidence>
<organism evidence="2 4">
    <name type="scientific">Cucumis melo var. makuwa</name>
    <name type="common">Oriental melon</name>
    <dbReference type="NCBI Taxonomy" id="1194695"/>
    <lineage>
        <taxon>Eukaryota</taxon>
        <taxon>Viridiplantae</taxon>
        <taxon>Streptophyta</taxon>
        <taxon>Embryophyta</taxon>
        <taxon>Tracheophyta</taxon>
        <taxon>Spermatophyta</taxon>
        <taxon>Magnoliopsida</taxon>
        <taxon>eudicotyledons</taxon>
        <taxon>Gunneridae</taxon>
        <taxon>Pentapetalae</taxon>
        <taxon>rosids</taxon>
        <taxon>fabids</taxon>
        <taxon>Cucurbitales</taxon>
        <taxon>Cucurbitaceae</taxon>
        <taxon>Benincaseae</taxon>
        <taxon>Cucumis</taxon>
    </lineage>
</organism>
<sequence length="245" mass="27525">MPRTQFSRRRAKMVPQRFLPFGTVLVISLSIFEARTLRTSTHTSGMLPHMFTQGIGREASSLEGELWFDPKRFKRWPMLATSGERLSGVRNHWKCTCSGANRLSSRTSGVCPMKTRPRMSRTQFSRPRAKSDPPMVSSLCSVLVISLSIFGACTPRTSRPTYPLLNNWFKVQPINLNPSRANEKVGPLVIDLDSILKGTTSLLSLKWVAVNPVLHPMSLSIHSVLSLKEEADWASDKKLSSRMKI</sequence>
<evidence type="ECO:0000313" key="2">
    <source>
        <dbReference type="EMBL" id="KAA0061317.1"/>
    </source>
</evidence>
<accession>A0A5A7V368</accession>
<protein>
    <submittedName>
        <fullName evidence="2">Uncharacterized protein</fullName>
    </submittedName>
</protein>
<evidence type="ECO:0000313" key="5">
    <source>
        <dbReference type="Proteomes" id="UP000321947"/>
    </source>
</evidence>
<dbReference type="Proteomes" id="UP000321947">
    <property type="component" value="Unassembled WGS sequence"/>
</dbReference>
<evidence type="ECO:0000313" key="3">
    <source>
        <dbReference type="EMBL" id="TYK14265.1"/>
    </source>
</evidence>
<proteinExistence type="predicted"/>
<dbReference type="AlphaFoldDB" id="A0A5A7V368"/>
<gene>
    <name evidence="3" type="ORF">E5676_scaffold1799G00060</name>
    <name evidence="2" type="ORF">E6C27_scaffold6213G00130</name>
</gene>
<dbReference type="Proteomes" id="UP000321393">
    <property type="component" value="Unassembled WGS sequence"/>
</dbReference>
<dbReference type="EMBL" id="SSTE01004960">
    <property type="protein sequence ID" value="KAA0061317.1"/>
    <property type="molecule type" value="Genomic_DNA"/>
</dbReference>
<evidence type="ECO:0000313" key="4">
    <source>
        <dbReference type="Proteomes" id="UP000321393"/>
    </source>
</evidence>
<comment type="caution">
    <text evidence="2">The sequence shown here is derived from an EMBL/GenBank/DDBJ whole genome shotgun (WGS) entry which is preliminary data.</text>
</comment>
<feature type="region of interest" description="Disordered" evidence="1">
    <location>
        <begin position="106"/>
        <end position="131"/>
    </location>
</feature>